<evidence type="ECO:0000313" key="2">
    <source>
        <dbReference type="EMBL" id="TDL24062.1"/>
    </source>
</evidence>
<gene>
    <name evidence="2" type="ORF">BD410DRAFT_696923</name>
</gene>
<feature type="chain" id="PRO_5021393315" description="DUF4218 domain-containing protein" evidence="1">
    <location>
        <begin position="19"/>
        <end position="327"/>
    </location>
</feature>
<accession>A0A4Y7QAE9</accession>
<dbReference type="Proteomes" id="UP000294933">
    <property type="component" value="Unassembled WGS sequence"/>
</dbReference>
<name>A0A4Y7QAE9_9AGAM</name>
<evidence type="ECO:0000256" key="1">
    <source>
        <dbReference type="SAM" id="SignalP"/>
    </source>
</evidence>
<keyword evidence="1" id="KW-0732">Signal</keyword>
<dbReference type="OrthoDB" id="3269001at2759"/>
<sequence>MHNLFLGLVHFHFRTALGIDLDNASVEHEAGPINQVKLEKARKIYKAGATVKSLSSFNIPILKTLCKEYLIEIPSPIGGRRQVKKIQIINALLENTDDDTSMLEPRAIFTTDILGAKLLDDIVPTMENGSDADSDAEFLFLDTTPLTRSEIQQIQDHIQKTDRPVWNVSPPPNLGEASHGKLKADQWRSCIEFDLPVSLAQLWTEGEQDERKLALLQCTIHAAKYTEYMHSYLKSMLQLFPGLKLRPNHHNALHIGEFLLRFGPMHGWWMYPFERFIGILQNIRTNNKMGELEKTMFETFCAASNTRAFLMREDCPIVLQECADILD</sequence>
<keyword evidence="3" id="KW-1185">Reference proteome</keyword>
<proteinExistence type="predicted"/>
<evidence type="ECO:0000313" key="3">
    <source>
        <dbReference type="Proteomes" id="UP000294933"/>
    </source>
</evidence>
<evidence type="ECO:0008006" key="4">
    <source>
        <dbReference type="Google" id="ProtNLM"/>
    </source>
</evidence>
<protein>
    <recommendedName>
        <fullName evidence="4">DUF4218 domain-containing protein</fullName>
    </recommendedName>
</protein>
<organism evidence="2 3">
    <name type="scientific">Rickenella mellea</name>
    <dbReference type="NCBI Taxonomy" id="50990"/>
    <lineage>
        <taxon>Eukaryota</taxon>
        <taxon>Fungi</taxon>
        <taxon>Dikarya</taxon>
        <taxon>Basidiomycota</taxon>
        <taxon>Agaricomycotina</taxon>
        <taxon>Agaricomycetes</taxon>
        <taxon>Hymenochaetales</taxon>
        <taxon>Rickenellaceae</taxon>
        <taxon>Rickenella</taxon>
    </lineage>
</organism>
<dbReference type="VEuPathDB" id="FungiDB:BD410DRAFT_696923"/>
<feature type="signal peptide" evidence="1">
    <location>
        <begin position="1"/>
        <end position="18"/>
    </location>
</feature>
<dbReference type="EMBL" id="ML170168">
    <property type="protein sequence ID" value="TDL24062.1"/>
    <property type="molecule type" value="Genomic_DNA"/>
</dbReference>
<reference evidence="2 3" key="1">
    <citation type="submission" date="2018-06" db="EMBL/GenBank/DDBJ databases">
        <title>A transcriptomic atlas of mushroom development highlights an independent origin of complex multicellularity.</title>
        <authorList>
            <consortium name="DOE Joint Genome Institute"/>
            <person name="Krizsan K."/>
            <person name="Almasi E."/>
            <person name="Merenyi Z."/>
            <person name="Sahu N."/>
            <person name="Viragh M."/>
            <person name="Koszo T."/>
            <person name="Mondo S."/>
            <person name="Kiss B."/>
            <person name="Balint B."/>
            <person name="Kues U."/>
            <person name="Barry K."/>
            <person name="Hegedus J.C."/>
            <person name="Henrissat B."/>
            <person name="Johnson J."/>
            <person name="Lipzen A."/>
            <person name="Ohm R."/>
            <person name="Nagy I."/>
            <person name="Pangilinan J."/>
            <person name="Yan J."/>
            <person name="Xiong Y."/>
            <person name="Grigoriev I.V."/>
            <person name="Hibbett D.S."/>
            <person name="Nagy L.G."/>
        </authorList>
    </citation>
    <scope>NUCLEOTIDE SEQUENCE [LARGE SCALE GENOMIC DNA]</scope>
    <source>
        <strain evidence="2 3">SZMC22713</strain>
    </source>
</reference>
<dbReference type="AlphaFoldDB" id="A0A4Y7QAE9"/>
<dbReference type="STRING" id="50990.A0A4Y7QAE9"/>
<feature type="non-terminal residue" evidence="2">
    <location>
        <position position="327"/>
    </location>
</feature>